<reference evidence="2 3" key="1">
    <citation type="submission" date="2018-04" db="EMBL/GenBank/DDBJ databases">
        <authorList>
            <person name="Vogel A."/>
        </authorList>
    </citation>
    <scope>NUCLEOTIDE SEQUENCE [LARGE SCALE GENOMIC DNA]</scope>
</reference>
<organism evidence="2 3">
    <name type="scientific">Cuscuta campestris</name>
    <dbReference type="NCBI Taxonomy" id="132261"/>
    <lineage>
        <taxon>Eukaryota</taxon>
        <taxon>Viridiplantae</taxon>
        <taxon>Streptophyta</taxon>
        <taxon>Embryophyta</taxon>
        <taxon>Tracheophyta</taxon>
        <taxon>Spermatophyta</taxon>
        <taxon>Magnoliopsida</taxon>
        <taxon>eudicotyledons</taxon>
        <taxon>Gunneridae</taxon>
        <taxon>Pentapetalae</taxon>
        <taxon>asterids</taxon>
        <taxon>lamiids</taxon>
        <taxon>Solanales</taxon>
        <taxon>Convolvulaceae</taxon>
        <taxon>Cuscuteae</taxon>
        <taxon>Cuscuta</taxon>
        <taxon>Cuscuta subgen. Grammica</taxon>
        <taxon>Cuscuta sect. Cleistogrammica</taxon>
    </lineage>
</organism>
<sequence>MAGYYFRHQLAYTPATRPWRRTAAGSSSPADKPNLATEDGGEYKLSNRKESVWYASCVLSGVVSQS</sequence>
<evidence type="ECO:0000256" key="1">
    <source>
        <dbReference type="SAM" id="MobiDB-lite"/>
    </source>
</evidence>
<protein>
    <submittedName>
        <fullName evidence="2">Uncharacterized protein</fullName>
    </submittedName>
</protein>
<dbReference type="EMBL" id="OOIL02006662">
    <property type="protein sequence ID" value="VFQ99599.1"/>
    <property type="molecule type" value="Genomic_DNA"/>
</dbReference>
<keyword evidence="3" id="KW-1185">Reference proteome</keyword>
<dbReference type="Proteomes" id="UP000595140">
    <property type="component" value="Unassembled WGS sequence"/>
</dbReference>
<proteinExistence type="predicted"/>
<gene>
    <name evidence="2" type="ORF">CCAM_LOCUS41375</name>
</gene>
<evidence type="ECO:0000313" key="2">
    <source>
        <dbReference type="EMBL" id="VFQ99599.1"/>
    </source>
</evidence>
<dbReference type="AlphaFoldDB" id="A0A484NF86"/>
<feature type="region of interest" description="Disordered" evidence="1">
    <location>
        <begin position="20"/>
        <end position="41"/>
    </location>
</feature>
<name>A0A484NF86_9ASTE</name>
<evidence type="ECO:0000313" key="3">
    <source>
        <dbReference type="Proteomes" id="UP000595140"/>
    </source>
</evidence>
<accession>A0A484NF86</accession>